<keyword evidence="2" id="KW-1185">Reference proteome</keyword>
<dbReference type="AlphaFoldDB" id="A0A4Y2LTB2"/>
<evidence type="ECO:0000313" key="1">
    <source>
        <dbReference type="EMBL" id="GBN17340.1"/>
    </source>
</evidence>
<accession>A0A4Y2LTB2</accession>
<protein>
    <submittedName>
        <fullName evidence="1">Uncharacterized protein</fullName>
    </submittedName>
</protein>
<comment type="caution">
    <text evidence="1">The sequence shown here is derived from an EMBL/GenBank/DDBJ whole genome shotgun (WGS) entry which is preliminary data.</text>
</comment>
<reference evidence="1 2" key="1">
    <citation type="journal article" date="2019" name="Sci. Rep.">
        <title>Orb-weaving spider Araneus ventricosus genome elucidates the spidroin gene catalogue.</title>
        <authorList>
            <person name="Kono N."/>
            <person name="Nakamura H."/>
            <person name="Ohtoshi R."/>
            <person name="Moran D.A.P."/>
            <person name="Shinohara A."/>
            <person name="Yoshida Y."/>
            <person name="Fujiwara M."/>
            <person name="Mori M."/>
            <person name="Tomita M."/>
            <person name="Arakawa K."/>
        </authorList>
    </citation>
    <scope>NUCLEOTIDE SEQUENCE [LARGE SCALE GENOMIC DNA]</scope>
</reference>
<dbReference type="Proteomes" id="UP000499080">
    <property type="component" value="Unassembled WGS sequence"/>
</dbReference>
<sequence>MSGQIKTPSFNLASDSFGNLEHKYMYHSPSLGNYLINCFISPNCIWGGGNKTFSCRAQVVLMTLFSPGVKAPRSDQPLLVQWRSLARLSHKHRKQGYTTWLAF</sequence>
<evidence type="ECO:0000313" key="2">
    <source>
        <dbReference type="Proteomes" id="UP000499080"/>
    </source>
</evidence>
<name>A0A4Y2LTB2_ARAVE</name>
<gene>
    <name evidence="1" type="ORF">AVEN_141501_1</name>
</gene>
<proteinExistence type="predicted"/>
<organism evidence="1 2">
    <name type="scientific">Araneus ventricosus</name>
    <name type="common">Orbweaver spider</name>
    <name type="synonym">Epeira ventricosa</name>
    <dbReference type="NCBI Taxonomy" id="182803"/>
    <lineage>
        <taxon>Eukaryota</taxon>
        <taxon>Metazoa</taxon>
        <taxon>Ecdysozoa</taxon>
        <taxon>Arthropoda</taxon>
        <taxon>Chelicerata</taxon>
        <taxon>Arachnida</taxon>
        <taxon>Araneae</taxon>
        <taxon>Araneomorphae</taxon>
        <taxon>Entelegynae</taxon>
        <taxon>Araneoidea</taxon>
        <taxon>Araneidae</taxon>
        <taxon>Araneus</taxon>
    </lineage>
</organism>
<dbReference type="EMBL" id="BGPR01006246">
    <property type="protein sequence ID" value="GBN17340.1"/>
    <property type="molecule type" value="Genomic_DNA"/>
</dbReference>